<sequence>MSYAEWKREPSTFDVFFGLALPYRPPGNAFGRFFWRWRVWLETTFALSMMQPWEKVFVVVVGYVLFVLLLAGVWLYLPQHFAYVHGRTMYYLLGNEAGSTSTWPWSAGWSWAGNATATSPAELVLSLREV</sequence>
<dbReference type="Pfam" id="PF11779">
    <property type="entry name" value="SPT_ssu-like"/>
    <property type="match status" value="1"/>
</dbReference>
<evidence type="ECO:0000313" key="7">
    <source>
        <dbReference type="EMBL" id="OSX62365.1"/>
    </source>
</evidence>
<evidence type="ECO:0000313" key="8">
    <source>
        <dbReference type="Proteomes" id="UP000194127"/>
    </source>
</evidence>
<evidence type="ECO:0000256" key="3">
    <source>
        <dbReference type="ARBA" id="ARBA00022824"/>
    </source>
</evidence>
<organism evidence="7 8">
    <name type="scientific">Postia placenta MAD-698-R-SB12</name>
    <dbReference type="NCBI Taxonomy" id="670580"/>
    <lineage>
        <taxon>Eukaryota</taxon>
        <taxon>Fungi</taxon>
        <taxon>Dikarya</taxon>
        <taxon>Basidiomycota</taxon>
        <taxon>Agaricomycotina</taxon>
        <taxon>Agaricomycetes</taxon>
        <taxon>Polyporales</taxon>
        <taxon>Adustoporiaceae</taxon>
        <taxon>Rhodonia</taxon>
    </lineage>
</organism>
<comment type="subcellular location">
    <subcellularLocation>
        <location evidence="1">Endoplasmic reticulum membrane</location>
        <topology evidence="1">Multi-pass membrane protein</topology>
    </subcellularLocation>
</comment>
<evidence type="ECO:0000256" key="1">
    <source>
        <dbReference type="ARBA" id="ARBA00004477"/>
    </source>
</evidence>
<dbReference type="EMBL" id="KZ110597">
    <property type="protein sequence ID" value="OSX62365.1"/>
    <property type="molecule type" value="Genomic_DNA"/>
</dbReference>
<evidence type="ECO:0000256" key="5">
    <source>
        <dbReference type="ARBA" id="ARBA00023136"/>
    </source>
</evidence>
<gene>
    <name evidence="7" type="ORF">POSPLADRAFT_1143693</name>
</gene>
<evidence type="ECO:0000256" key="6">
    <source>
        <dbReference type="SAM" id="Phobius"/>
    </source>
</evidence>
<dbReference type="InterPro" id="IPR024512">
    <property type="entry name" value="Ser_palmitoyltrfase_ssu-like"/>
</dbReference>
<dbReference type="STRING" id="670580.A0A1X6N164"/>
<keyword evidence="8" id="KW-1185">Reference proteome</keyword>
<dbReference type="GeneID" id="36330549"/>
<reference evidence="7 8" key="1">
    <citation type="submission" date="2017-04" db="EMBL/GenBank/DDBJ databases">
        <title>Genome Sequence of the Model Brown-Rot Fungus Postia placenta SB12.</title>
        <authorList>
            <consortium name="DOE Joint Genome Institute"/>
            <person name="Gaskell J."/>
            <person name="Kersten P."/>
            <person name="Larrondo L.F."/>
            <person name="Canessa P."/>
            <person name="Martinez D."/>
            <person name="Hibbett D."/>
            <person name="Schmoll M."/>
            <person name="Kubicek C.P."/>
            <person name="Martinez A.T."/>
            <person name="Yadav J."/>
            <person name="Master E."/>
            <person name="Magnuson J.K."/>
            <person name="James T."/>
            <person name="Yaver D."/>
            <person name="Berka R."/>
            <person name="Labutti K."/>
            <person name="Lipzen A."/>
            <person name="Aerts A."/>
            <person name="Barry K."/>
            <person name="Henrissat B."/>
            <person name="Blanchette R."/>
            <person name="Grigoriev I."/>
            <person name="Cullen D."/>
        </authorList>
    </citation>
    <scope>NUCLEOTIDE SEQUENCE [LARGE SCALE GENOMIC DNA]</scope>
    <source>
        <strain evidence="7 8">MAD-698-R-SB12</strain>
    </source>
</reference>
<keyword evidence="4 6" id="KW-1133">Transmembrane helix</keyword>
<evidence type="ECO:0000256" key="4">
    <source>
        <dbReference type="ARBA" id="ARBA00022989"/>
    </source>
</evidence>
<dbReference type="Proteomes" id="UP000194127">
    <property type="component" value="Unassembled WGS sequence"/>
</dbReference>
<dbReference type="RefSeq" id="XP_024339159.1">
    <property type="nucleotide sequence ID" value="XM_024485600.1"/>
</dbReference>
<evidence type="ECO:0000256" key="2">
    <source>
        <dbReference type="ARBA" id="ARBA00022692"/>
    </source>
</evidence>
<name>A0A1X6N164_9APHY</name>
<accession>A0A1X6N164</accession>
<proteinExistence type="predicted"/>
<keyword evidence="5 6" id="KW-0472">Membrane</keyword>
<keyword evidence="3" id="KW-0256">Endoplasmic reticulum</keyword>
<dbReference type="OrthoDB" id="202672at2759"/>
<dbReference type="AlphaFoldDB" id="A0A1X6N164"/>
<keyword evidence="2 6" id="KW-0812">Transmembrane</keyword>
<dbReference type="GO" id="GO:0005789">
    <property type="term" value="C:endoplasmic reticulum membrane"/>
    <property type="evidence" value="ECO:0007669"/>
    <property type="project" value="UniProtKB-SubCell"/>
</dbReference>
<feature type="transmembrane region" description="Helical" evidence="6">
    <location>
        <begin position="56"/>
        <end position="77"/>
    </location>
</feature>
<protein>
    <submittedName>
        <fullName evidence="7">Uncharacterized protein</fullName>
    </submittedName>
</protein>